<feature type="domain" description="C2H2-type" evidence="7">
    <location>
        <begin position="259"/>
        <end position="289"/>
    </location>
</feature>
<keyword evidence="9" id="KW-1185">Reference proteome</keyword>
<dbReference type="GO" id="GO:0008270">
    <property type="term" value="F:zinc ion binding"/>
    <property type="evidence" value="ECO:0007669"/>
    <property type="project" value="UniProtKB-KW"/>
</dbReference>
<feature type="region of interest" description="Disordered" evidence="6">
    <location>
        <begin position="1"/>
        <end position="41"/>
    </location>
</feature>
<dbReference type="InParanoid" id="A0A0L0HNR4"/>
<gene>
    <name evidence="8" type="ORF">SPPG_03027</name>
</gene>
<evidence type="ECO:0000256" key="3">
    <source>
        <dbReference type="ARBA" id="ARBA00022771"/>
    </source>
</evidence>
<evidence type="ECO:0000256" key="2">
    <source>
        <dbReference type="ARBA" id="ARBA00022737"/>
    </source>
</evidence>
<dbReference type="Proteomes" id="UP000053201">
    <property type="component" value="Unassembled WGS sequence"/>
</dbReference>
<dbReference type="EMBL" id="KQ257453">
    <property type="protein sequence ID" value="KND02570.1"/>
    <property type="molecule type" value="Genomic_DNA"/>
</dbReference>
<keyword evidence="4" id="KW-0862">Zinc</keyword>
<reference evidence="8 9" key="1">
    <citation type="submission" date="2009-08" db="EMBL/GenBank/DDBJ databases">
        <title>The Genome Sequence of Spizellomyces punctatus strain DAOM BR117.</title>
        <authorList>
            <consortium name="The Broad Institute Genome Sequencing Platform"/>
            <person name="Russ C."/>
            <person name="Cuomo C."/>
            <person name="Shea T."/>
            <person name="Young S.K."/>
            <person name="Zeng Q."/>
            <person name="Koehrsen M."/>
            <person name="Haas B."/>
            <person name="Borodovsky M."/>
            <person name="Guigo R."/>
            <person name="Alvarado L."/>
            <person name="Berlin A."/>
            <person name="Bochicchio J."/>
            <person name="Borenstein D."/>
            <person name="Chapman S."/>
            <person name="Chen Z."/>
            <person name="Engels R."/>
            <person name="Freedman E."/>
            <person name="Gellesch M."/>
            <person name="Goldberg J."/>
            <person name="Griggs A."/>
            <person name="Gujja S."/>
            <person name="Heiman D."/>
            <person name="Hepburn T."/>
            <person name="Howarth C."/>
            <person name="Jen D."/>
            <person name="Larson L."/>
            <person name="Lewis B."/>
            <person name="Mehta T."/>
            <person name="Park D."/>
            <person name="Pearson M."/>
            <person name="Roberts A."/>
            <person name="Saif S."/>
            <person name="Shenoy N."/>
            <person name="Sisk P."/>
            <person name="Stolte C."/>
            <person name="Sykes S."/>
            <person name="Thomson T."/>
            <person name="Walk T."/>
            <person name="White J."/>
            <person name="Yandava C."/>
            <person name="Burger G."/>
            <person name="Gray M.W."/>
            <person name="Holland P.W.H."/>
            <person name="King N."/>
            <person name="Lang F.B.F."/>
            <person name="Roger A.J."/>
            <person name="Ruiz-Trillo I."/>
            <person name="Lander E."/>
            <person name="Nusbaum C."/>
        </authorList>
    </citation>
    <scope>NUCLEOTIDE SEQUENCE [LARGE SCALE GENOMIC DNA]</scope>
    <source>
        <strain evidence="8 9">DAOM BR117</strain>
    </source>
</reference>
<proteinExistence type="predicted"/>
<dbReference type="PANTHER" id="PTHR23057:SF0">
    <property type="entry name" value="JUXTAPOSED WITH ANOTHER ZINC FINGER PROTEIN 1"/>
    <property type="match status" value="1"/>
</dbReference>
<dbReference type="PANTHER" id="PTHR23057">
    <property type="entry name" value="JUXTAPOSED WITH ANOTHER ZINC FINGER PROTEIN 1"/>
    <property type="match status" value="1"/>
</dbReference>
<dbReference type="AlphaFoldDB" id="A0A0L0HNR4"/>
<dbReference type="GO" id="GO:0005634">
    <property type="term" value="C:nucleus"/>
    <property type="evidence" value="ECO:0007669"/>
    <property type="project" value="TreeGrafter"/>
</dbReference>
<dbReference type="VEuPathDB" id="FungiDB:SPPG_03027"/>
<dbReference type="RefSeq" id="XP_016610609.1">
    <property type="nucleotide sequence ID" value="XM_016751312.1"/>
</dbReference>
<dbReference type="Gene3D" id="3.30.160.60">
    <property type="entry name" value="Classic Zinc Finger"/>
    <property type="match status" value="3"/>
</dbReference>
<organism evidence="8 9">
    <name type="scientific">Spizellomyces punctatus (strain DAOM BR117)</name>
    <dbReference type="NCBI Taxonomy" id="645134"/>
    <lineage>
        <taxon>Eukaryota</taxon>
        <taxon>Fungi</taxon>
        <taxon>Fungi incertae sedis</taxon>
        <taxon>Chytridiomycota</taxon>
        <taxon>Chytridiomycota incertae sedis</taxon>
        <taxon>Chytridiomycetes</taxon>
        <taxon>Spizellomycetales</taxon>
        <taxon>Spizellomycetaceae</taxon>
        <taxon>Spizellomyces</taxon>
    </lineage>
</organism>
<dbReference type="InterPro" id="IPR036236">
    <property type="entry name" value="Znf_C2H2_sf"/>
</dbReference>
<evidence type="ECO:0000256" key="5">
    <source>
        <dbReference type="PROSITE-ProRule" id="PRU00042"/>
    </source>
</evidence>
<dbReference type="InterPro" id="IPR013087">
    <property type="entry name" value="Znf_C2H2_type"/>
</dbReference>
<feature type="domain" description="C2H2-type" evidence="7">
    <location>
        <begin position="134"/>
        <end position="160"/>
    </location>
</feature>
<feature type="region of interest" description="Disordered" evidence="6">
    <location>
        <begin position="89"/>
        <end position="130"/>
    </location>
</feature>
<accession>A0A0L0HNR4</accession>
<sequence length="373" mass="41115">MEEAESTVEGHGKRNASPDMEIAPKRRRLSAPEVDGDDEASRKMTMRYHIQRMARLQAQMYLQGQREGDERNRRRQELIAKMVEVAREVRRESGQEHSSDEHTYELDGTPRAKNELPPYSLDGSPDLDRDGKPFQCDIPGCERKFKKLNGLISHHHAAHASGGINDPKPFKCNIPGCSKAYRNSNGLAYHLENGHGGGGVISRPATVQPKVTIERSWYCPYKGCDKTYKNLKGLVYHLQKGKASGHNVDLEGRGVVGVFVCAVPACGKTFKSPQALVGHVETAHADMDPIVSPSMLDDISTTKIVDCQSCMRQFRNVKSLAHHVATAHQRETSPRALLATCLSNPPQIPTLDSPLHSEGDGSDADCRPIALGL</sequence>
<evidence type="ECO:0000256" key="1">
    <source>
        <dbReference type="ARBA" id="ARBA00022723"/>
    </source>
</evidence>
<feature type="domain" description="C2H2-type" evidence="7">
    <location>
        <begin position="170"/>
        <end position="197"/>
    </location>
</feature>
<keyword evidence="1" id="KW-0479">Metal-binding</keyword>
<dbReference type="SUPFAM" id="SSF57667">
    <property type="entry name" value="beta-beta-alpha zinc fingers"/>
    <property type="match status" value="2"/>
</dbReference>
<keyword evidence="3 5" id="KW-0863">Zinc-finger</keyword>
<dbReference type="OrthoDB" id="3269380at2759"/>
<dbReference type="SMART" id="SM00355">
    <property type="entry name" value="ZnF_C2H2"/>
    <property type="match status" value="5"/>
</dbReference>
<evidence type="ECO:0000313" key="8">
    <source>
        <dbReference type="EMBL" id="KND02570.1"/>
    </source>
</evidence>
<dbReference type="OMA" id="AHENRRF"/>
<dbReference type="eggNOG" id="KOG1721">
    <property type="taxonomic scope" value="Eukaryota"/>
</dbReference>
<dbReference type="GeneID" id="27686575"/>
<dbReference type="STRING" id="645134.A0A0L0HNR4"/>
<dbReference type="InterPro" id="IPR051580">
    <property type="entry name" value="ZnF-Chromatin_assoc"/>
</dbReference>
<evidence type="ECO:0000313" key="9">
    <source>
        <dbReference type="Proteomes" id="UP000053201"/>
    </source>
</evidence>
<dbReference type="PROSITE" id="PS50157">
    <property type="entry name" value="ZINC_FINGER_C2H2_2"/>
    <property type="match status" value="4"/>
</dbReference>
<keyword evidence="2" id="KW-0677">Repeat</keyword>
<feature type="domain" description="C2H2-type" evidence="7">
    <location>
        <begin position="305"/>
        <end position="333"/>
    </location>
</feature>
<name>A0A0L0HNR4_SPIPD</name>
<evidence type="ECO:0000256" key="4">
    <source>
        <dbReference type="ARBA" id="ARBA00022833"/>
    </source>
</evidence>
<dbReference type="PROSITE" id="PS00028">
    <property type="entry name" value="ZINC_FINGER_C2H2_1"/>
    <property type="match status" value="4"/>
</dbReference>
<protein>
    <recommendedName>
        <fullName evidence="7">C2H2-type domain-containing protein</fullName>
    </recommendedName>
</protein>
<evidence type="ECO:0000259" key="7">
    <source>
        <dbReference type="PROSITE" id="PS50157"/>
    </source>
</evidence>
<evidence type="ECO:0000256" key="6">
    <source>
        <dbReference type="SAM" id="MobiDB-lite"/>
    </source>
</evidence>
<feature type="compositionally biased region" description="Basic and acidic residues" evidence="6">
    <location>
        <begin position="89"/>
        <end position="114"/>
    </location>
</feature>